<accession>D6GWN7</accession>
<gene>
    <name evidence="1" type="ORF">BJBARM5_0905</name>
</gene>
<name>D6GWN7_PARA5</name>
<sequence length="455" mass="51681">MSFDSDPPLQNAFSDFVSGKKSSLEDILSDRNFNHSTISAVKKLDINKLKSEYGEIGLERYIRSITDQWEDSKLGYERNDKKIRRAIKSVLMSPAKFVAKTYDYVLNKTGSHFISTIAMGALTGEVLFSASFFGETFYDSQIWNIPFFKLAREVLPYNISLFIELPAVLATFSAFSVGMIAGATTSVFNHKKIREDEIKDDIKKYSRQFRKIFSNYSHHIYNSSVEDSLQNLNAIYMLSSSKAYSKVITSEDNLRYYERSMVPYIEQVLHKKVNPALIFHHSPKNVGGFTLIYNSLIGKIFNKKSYSPVFLNTDRITALPEYLFALFHEISHGAGATTEQMASYYAQVAMEKTSKSHKLEGYDLFMSANKLESAVATLAKKFKSSEEFFLELDNLNLPKFVKDSFNYEFNPLYSINFPVAESLNAGPIESKFSGLYASGPYIASKMVEKGRVKTF</sequence>
<organism evidence="1 2">
    <name type="scientific">Candidatus Parvarchaeum acidophilus ARMAN-5</name>
    <dbReference type="NCBI Taxonomy" id="662762"/>
    <lineage>
        <taxon>Archaea</taxon>
        <taxon>Candidatus Parvarchaeota</taxon>
        <taxon>Candidatus Parvarchaeum</taxon>
    </lineage>
</organism>
<reference evidence="1 2" key="1">
    <citation type="journal article" date="2010" name="Proc. Natl. Acad. Sci. U.S.A.">
        <title>Enigmatic, ultrasmall, uncultivated Archaea.</title>
        <authorList>
            <person name="Baker B.J."/>
            <person name="Comolli L.R."/>
            <person name="Dick G.J."/>
            <person name="Hauser L.J."/>
            <person name="Hyatt D."/>
            <person name="Dill B.D."/>
            <person name="Land M.L."/>
            <person name="Verberkmoes N.C."/>
            <person name="Hettich R.L."/>
            <person name="Banfield J.F."/>
        </authorList>
    </citation>
    <scope>NUCLEOTIDE SEQUENCE [LARGE SCALE GENOMIC DNA]</scope>
</reference>
<dbReference type="Proteomes" id="UP000009376">
    <property type="component" value="Unassembled WGS sequence"/>
</dbReference>
<protein>
    <submittedName>
        <fullName evidence="1">Uncharacterized protein</fullName>
    </submittedName>
</protein>
<evidence type="ECO:0000313" key="2">
    <source>
        <dbReference type="Proteomes" id="UP000009376"/>
    </source>
</evidence>
<dbReference type="EMBL" id="GG745604">
    <property type="protein sequence ID" value="EFD92362.1"/>
    <property type="molecule type" value="Genomic_DNA"/>
</dbReference>
<dbReference type="AlphaFoldDB" id="D6GWN7"/>
<proteinExistence type="predicted"/>
<evidence type="ECO:0000313" key="1">
    <source>
        <dbReference type="EMBL" id="EFD92362.1"/>
    </source>
</evidence>